<accession>A0ABD0JK69</accession>
<dbReference type="PANTHER" id="PTHR16002">
    <property type="entry name" value="TRANSMEMBRANE PROTEIN 248-LIKE"/>
    <property type="match status" value="1"/>
</dbReference>
<evidence type="ECO:0000256" key="4">
    <source>
        <dbReference type="ARBA" id="ARBA00023136"/>
    </source>
</evidence>
<keyword evidence="3 5" id="KW-1133">Transmembrane helix</keyword>
<dbReference type="EMBL" id="JACVVK020000417">
    <property type="protein sequence ID" value="KAK7475036.1"/>
    <property type="molecule type" value="Genomic_DNA"/>
</dbReference>
<reference evidence="7 8" key="1">
    <citation type="journal article" date="2023" name="Sci. Data">
        <title>Genome assembly of the Korean intertidal mud-creeper Batillaria attramentaria.</title>
        <authorList>
            <person name="Patra A.K."/>
            <person name="Ho P.T."/>
            <person name="Jun S."/>
            <person name="Lee S.J."/>
            <person name="Kim Y."/>
            <person name="Won Y.J."/>
        </authorList>
    </citation>
    <scope>NUCLEOTIDE SEQUENCE [LARGE SCALE GENOMIC DNA]</scope>
    <source>
        <strain evidence="7">Wonlab-2016</strain>
    </source>
</reference>
<organism evidence="7 8">
    <name type="scientific">Batillaria attramentaria</name>
    <dbReference type="NCBI Taxonomy" id="370345"/>
    <lineage>
        <taxon>Eukaryota</taxon>
        <taxon>Metazoa</taxon>
        <taxon>Spiralia</taxon>
        <taxon>Lophotrochozoa</taxon>
        <taxon>Mollusca</taxon>
        <taxon>Gastropoda</taxon>
        <taxon>Caenogastropoda</taxon>
        <taxon>Sorbeoconcha</taxon>
        <taxon>Cerithioidea</taxon>
        <taxon>Batillariidae</taxon>
        <taxon>Batillaria</taxon>
    </lineage>
</organism>
<evidence type="ECO:0000313" key="8">
    <source>
        <dbReference type="Proteomes" id="UP001519460"/>
    </source>
</evidence>
<protein>
    <recommendedName>
        <fullName evidence="6">TMEM248/TMEM219 domain-containing protein</fullName>
    </recommendedName>
</protein>
<evidence type="ECO:0000313" key="7">
    <source>
        <dbReference type="EMBL" id="KAK7475036.1"/>
    </source>
</evidence>
<keyword evidence="8" id="KW-1185">Reference proteome</keyword>
<dbReference type="Pfam" id="PF14940">
    <property type="entry name" value="TMEM219"/>
    <property type="match status" value="1"/>
</dbReference>
<keyword evidence="2 5" id="KW-0812">Transmembrane</keyword>
<evidence type="ECO:0000256" key="5">
    <source>
        <dbReference type="SAM" id="Phobius"/>
    </source>
</evidence>
<dbReference type="InterPro" id="IPR039493">
    <property type="entry name" value="TMEM248/TMEM219"/>
</dbReference>
<comment type="caution">
    <text evidence="7">The sequence shown here is derived from an EMBL/GenBank/DDBJ whole genome shotgun (WGS) entry which is preliminary data.</text>
</comment>
<evidence type="ECO:0000256" key="1">
    <source>
        <dbReference type="ARBA" id="ARBA00004370"/>
    </source>
</evidence>
<gene>
    <name evidence="7" type="ORF">BaRGS_00033717</name>
</gene>
<dbReference type="AlphaFoldDB" id="A0ABD0JK69"/>
<evidence type="ECO:0000256" key="2">
    <source>
        <dbReference type="ARBA" id="ARBA00022692"/>
    </source>
</evidence>
<sequence length="324" mass="35923">MAFALAENVRGFFLSRPPLVVFMICLGSFAVVLITFAYIIKVKDIKNPDITEDWNDFLDRLSSVHYCLANTRGEISNATQAAPADPKLYHALDSVPGKVHGMIGADRDQLGSGPTAPTPTTTTAASSERFANISVLIDVELHALPSLVKLATSNNFTSISTVLQGHQIGLTDSRRNLDANITLVLPPFGNQTTACQHGPRCYMVTACATITAPASFFPRTKRPDVDEVCEKDPEGWNNRLHLELTPDWRQCRNASFLHLVHQYDPTLTVMLTMDRSVINLHLMHTSYFLFVMMVTLFCYAIIKGRPTKVKVVYTQCSSDKVSMQ</sequence>
<evidence type="ECO:0000256" key="3">
    <source>
        <dbReference type="ARBA" id="ARBA00022989"/>
    </source>
</evidence>
<feature type="transmembrane region" description="Helical" evidence="5">
    <location>
        <begin position="20"/>
        <end position="40"/>
    </location>
</feature>
<dbReference type="Proteomes" id="UP001519460">
    <property type="component" value="Unassembled WGS sequence"/>
</dbReference>
<feature type="domain" description="TMEM248/TMEM219" evidence="6">
    <location>
        <begin position="9"/>
        <end position="270"/>
    </location>
</feature>
<proteinExistence type="predicted"/>
<feature type="transmembrane region" description="Helical" evidence="5">
    <location>
        <begin position="280"/>
        <end position="302"/>
    </location>
</feature>
<name>A0ABD0JK69_9CAEN</name>
<dbReference type="InterPro" id="IPR039587">
    <property type="entry name" value="TMEM248/TMEM219_dom"/>
</dbReference>
<evidence type="ECO:0000259" key="6">
    <source>
        <dbReference type="Pfam" id="PF14940"/>
    </source>
</evidence>
<dbReference type="GO" id="GO:0016020">
    <property type="term" value="C:membrane"/>
    <property type="evidence" value="ECO:0007669"/>
    <property type="project" value="UniProtKB-SubCell"/>
</dbReference>
<comment type="subcellular location">
    <subcellularLocation>
        <location evidence="1">Membrane</location>
    </subcellularLocation>
</comment>
<keyword evidence="4 5" id="KW-0472">Membrane</keyword>
<dbReference type="PANTHER" id="PTHR16002:SF4">
    <property type="entry name" value="TMEM248_TMEM219 DOMAIN-CONTAINING PROTEIN"/>
    <property type="match status" value="1"/>
</dbReference>